<dbReference type="PANTHER" id="PTHR22603">
    <property type="entry name" value="CHOLINE/ETHANOALAMINE KINASE"/>
    <property type="match status" value="1"/>
</dbReference>
<keyword evidence="6" id="KW-1185">Reference proteome</keyword>
<dbReference type="EC" id="2.7.1.82" evidence="3"/>
<dbReference type="FunCoup" id="C5K8I3">
    <property type="interactions" value="177"/>
</dbReference>
<gene>
    <name evidence="5" type="ORF">Pmar_PMAR028655</name>
</gene>
<dbReference type="AlphaFoldDB" id="C5K8I3"/>
<feature type="region of interest" description="Disordered" evidence="4">
    <location>
        <begin position="85"/>
        <end position="110"/>
    </location>
</feature>
<evidence type="ECO:0000256" key="3">
    <source>
        <dbReference type="ARBA" id="ARBA00038874"/>
    </source>
</evidence>
<reference evidence="5 6" key="1">
    <citation type="submission" date="2008-07" db="EMBL/GenBank/DDBJ databases">
        <authorList>
            <person name="El-Sayed N."/>
            <person name="Caler E."/>
            <person name="Inman J."/>
            <person name="Amedeo P."/>
            <person name="Hass B."/>
            <person name="Wortman J."/>
        </authorList>
    </citation>
    <scope>NUCLEOTIDE SEQUENCE [LARGE SCALE GENOMIC DNA]</scope>
    <source>
        <strain evidence="6">ATCC 50983 / TXsc</strain>
    </source>
</reference>
<dbReference type="InterPro" id="IPR011009">
    <property type="entry name" value="Kinase-like_dom_sf"/>
</dbReference>
<evidence type="ECO:0000256" key="2">
    <source>
        <dbReference type="ARBA" id="ARBA00038211"/>
    </source>
</evidence>
<dbReference type="OrthoDB" id="10267235at2759"/>
<dbReference type="Pfam" id="PF01633">
    <property type="entry name" value="Choline_kinase"/>
    <property type="match status" value="1"/>
</dbReference>
<organism evidence="6">
    <name type="scientific">Perkinsus marinus (strain ATCC 50983 / TXsc)</name>
    <dbReference type="NCBI Taxonomy" id="423536"/>
    <lineage>
        <taxon>Eukaryota</taxon>
        <taxon>Sar</taxon>
        <taxon>Alveolata</taxon>
        <taxon>Perkinsozoa</taxon>
        <taxon>Perkinsea</taxon>
        <taxon>Perkinsida</taxon>
        <taxon>Perkinsidae</taxon>
        <taxon>Perkinsus</taxon>
    </lineage>
</organism>
<evidence type="ECO:0000313" key="6">
    <source>
        <dbReference type="Proteomes" id="UP000007800"/>
    </source>
</evidence>
<dbReference type="Gene3D" id="3.90.1200.10">
    <property type="match status" value="1"/>
</dbReference>
<keyword evidence="5" id="KW-0418">Kinase</keyword>
<dbReference type="GO" id="GO:0005737">
    <property type="term" value="C:cytoplasm"/>
    <property type="evidence" value="ECO:0007669"/>
    <property type="project" value="TreeGrafter"/>
</dbReference>
<comment type="similarity">
    <text evidence="2">Belongs to the choline/ethanolamine kinase family.</text>
</comment>
<dbReference type="GeneID" id="9039429"/>
<proteinExistence type="inferred from homology"/>
<accession>C5K8I3</accession>
<sequence>MAATDVWTRIPRFEDTINPTDILISQQLERLCRECLLRYNDDVNPIATSMIEALREKNVTAGVTKVTGGITNSLFKVEFSGLEDNATSPASNAPTDSTTGSSCEIDNEGSRPDHLPVCLVRIFGEAGSSIIDRDEENRIFNHLSTIGFGPTLFGIFQNGRIEEFFTRLRPLEPLEMVSEKWTPLIARRLRYMHSLKPAMVEDGPNVPDLWRTIESYAAKGRELFNASPEDEEGDFMTMLDSVEREAKWLERTIQSRETANVCPLEQIVFCHNDLLSGNILVPKDGSNCQLKFIDYEYCAFNPAAADIANHFAAVVESMLIVNDDYDVEKYFPSKELQLLFLRNYLTEDEYSSLDEGTMLETIRLYAMAAELRWCAWSVIQHFEQDRSAAAVEQGCDDDEDDEDAAFDYENYGKARLQGYFDLKNSTTEY</sequence>
<feature type="compositionally biased region" description="Polar residues" evidence="4">
    <location>
        <begin position="85"/>
        <end position="104"/>
    </location>
</feature>
<dbReference type="GO" id="GO:0004305">
    <property type="term" value="F:ethanolamine kinase activity"/>
    <property type="evidence" value="ECO:0007669"/>
    <property type="project" value="UniProtKB-EC"/>
</dbReference>
<protein>
    <recommendedName>
        <fullName evidence="3">ethanolamine kinase</fullName>
        <ecNumber evidence="3">2.7.1.82</ecNumber>
    </recommendedName>
</protein>
<evidence type="ECO:0000313" key="5">
    <source>
        <dbReference type="EMBL" id="EER19190.1"/>
    </source>
</evidence>
<dbReference type="RefSeq" id="XP_002787394.1">
    <property type="nucleotide sequence ID" value="XM_002787348.1"/>
</dbReference>
<dbReference type="InParanoid" id="C5K8I3"/>
<dbReference type="SUPFAM" id="SSF56112">
    <property type="entry name" value="Protein kinase-like (PK-like)"/>
    <property type="match status" value="1"/>
</dbReference>
<dbReference type="PANTHER" id="PTHR22603:SF66">
    <property type="entry name" value="ETHANOLAMINE KINASE"/>
    <property type="match status" value="1"/>
</dbReference>
<name>C5K8I3_PERM5</name>
<dbReference type="Proteomes" id="UP000007800">
    <property type="component" value="Unassembled WGS sequence"/>
</dbReference>
<dbReference type="CDD" id="cd05157">
    <property type="entry name" value="ETNK_euk"/>
    <property type="match status" value="1"/>
</dbReference>
<comment type="pathway">
    <text evidence="1">Phospholipid metabolism; phosphatidylethanolamine biosynthesis; phosphatidylethanolamine from ethanolamine: step 1/3.</text>
</comment>
<dbReference type="EMBL" id="GG671131">
    <property type="protein sequence ID" value="EER19190.1"/>
    <property type="molecule type" value="Genomic_DNA"/>
</dbReference>
<keyword evidence="5" id="KW-0808">Transferase</keyword>
<evidence type="ECO:0000256" key="4">
    <source>
        <dbReference type="SAM" id="MobiDB-lite"/>
    </source>
</evidence>
<dbReference type="OMA" id="VASHIHW"/>
<dbReference type="GO" id="GO:0006646">
    <property type="term" value="P:phosphatidylethanolamine biosynthetic process"/>
    <property type="evidence" value="ECO:0007669"/>
    <property type="project" value="TreeGrafter"/>
</dbReference>
<evidence type="ECO:0000256" key="1">
    <source>
        <dbReference type="ARBA" id="ARBA00037883"/>
    </source>
</evidence>
<dbReference type="Gene3D" id="3.30.200.20">
    <property type="entry name" value="Phosphorylase Kinase, domain 1"/>
    <property type="match status" value="1"/>
</dbReference>